<dbReference type="Proteomes" id="UP001166585">
    <property type="component" value="Unassembled WGS sequence"/>
</dbReference>
<dbReference type="PANTHER" id="PTHR43157">
    <property type="entry name" value="PHOSPHATIDYLINOSITOL-GLYCAN BIOSYNTHESIS CLASS F PROTEIN-RELATED"/>
    <property type="match status" value="1"/>
</dbReference>
<keyword evidence="4" id="KW-1185">Reference proteome</keyword>
<evidence type="ECO:0000256" key="1">
    <source>
        <dbReference type="ARBA" id="ARBA00023002"/>
    </source>
</evidence>
<keyword evidence="1" id="KW-0560">Oxidoreductase</keyword>
<accession>A0ABS5RAC5</accession>
<dbReference type="Gene3D" id="3.40.50.720">
    <property type="entry name" value="NAD(P)-binding Rossmann-like Domain"/>
    <property type="match status" value="1"/>
</dbReference>
<dbReference type="InterPro" id="IPR002347">
    <property type="entry name" value="SDR_fam"/>
</dbReference>
<reference evidence="3" key="1">
    <citation type="submission" date="2021-05" db="EMBL/GenBank/DDBJ databases">
        <authorList>
            <person name="Sun Q."/>
            <person name="Inoue M."/>
        </authorList>
    </citation>
    <scope>NUCLEOTIDE SEQUENCE</scope>
    <source>
        <strain evidence="3">VKM B-3255</strain>
    </source>
</reference>
<name>A0ABS5RAC5_9HYPH</name>
<dbReference type="PRINTS" id="PR00081">
    <property type="entry name" value="GDHRDH"/>
</dbReference>
<proteinExistence type="predicted"/>
<dbReference type="CDD" id="cd05327">
    <property type="entry name" value="retinol-DH_like_SDR_c_like"/>
    <property type="match status" value="1"/>
</dbReference>
<dbReference type="InterPro" id="IPR036291">
    <property type="entry name" value="NAD(P)-bd_dom_sf"/>
</dbReference>
<evidence type="ECO:0000256" key="2">
    <source>
        <dbReference type="SAM" id="MobiDB-lite"/>
    </source>
</evidence>
<organism evidence="3 4">
    <name type="scientific">Ancylobacter radicis</name>
    <dbReference type="NCBI Taxonomy" id="2836179"/>
    <lineage>
        <taxon>Bacteria</taxon>
        <taxon>Pseudomonadati</taxon>
        <taxon>Pseudomonadota</taxon>
        <taxon>Alphaproteobacteria</taxon>
        <taxon>Hyphomicrobiales</taxon>
        <taxon>Xanthobacteraceae</taxon>
        <taxon>Ancylobacter</taxon>
    </lineage>
</organism>
<comment type="caution">
    <text evidence="3">The sequence shown here is derived from an EMBL/GenBank/DDBJ whole genome shotgun (WGS) entry which is preliminary data.</text>
</comment>
<feature type="compositionally biased region" description="Basic and acidic residues" evidence="2">
    <location>
        <begin position="260"/>
        <end position="279"/>
    </location>
</feature>
<dbReference type="RefSeq" id="WP_213756430.1">
    <property type="nucleotide sequence ID" value="NZ_JAHCQH010000020.1"/>
</dbReference>
<evidence type="ECO:0000313" key="4">
    <source>
        <dbReference type="Proteomes" id="UP001166585"/>
    </source>
</evidence>
<dbReference type="NCBIfam" id="NF004846">
    <property type="entry name" value="PRK06197.1"/>
    <property type="match status" value="1"/>
</dbReference>
<sequence length="305" mass="32450">MTRWTTANIPSQHGRSAVVTGTGGLGYEDALALARAGASVVIAGRNPKKGAAAVAAIRHAIPGAQVRFGEVDLASLASVAAFAARLAGEQDSLDLLINNAGVMTPPQRRLTQDGFELQFGTNYLSHFALTGQLLPLLKNGQAPRVVTVGSIAARGGAIHFDDLQSERRYTPFPAYAQSKLACIMFAFELSRRSTAAGWGVQSLAAHPGLSRTDLLYNTPGGPTRTIYFLRRVFRLLFQPAAQGALPTLFAATAPAARDGAHYGPDRLRGTRGHPTEEPPPKQALDGAVAARLWETSEELTRLRFG</sequence>
<dbReference type="SUPFAM" id="SSF51735">
    <property type="entry name" value="NAD(P)-binding Rossmann-fold domains"/>
    <property type="match status" value="1"/>
</dbReference>
<feature type="region of interest" description="Disordered" evidence="2">
    <location>
        <begin position="260"/>
        <end position="284"/>
    </location>
</feature>
<dbReference type="NCBIfam" id="NF004513">
    <property type="entry name" value="PRK05854.1"/>
    <property type="match status" value="1"/>
</dbReference>
<dbReference type="EMBL" id="JAHCQH010000020">
    <property type="protein sequence ID" value="MBS9478462.1"/>
    <property type="molecule type" value="Genomic_DNA"/>
</dbReference>
<protein>
    <submittedName>
        <fullName evidence="3">SDR family oxidoreductase</fullName>
    </submittedName>
</protein>
<dbReference type="Pfam" id="PF00106">
    <property type="entry name" value="adh_short"/>
    <property type="match status" value="1"/>
</dbReference>
<evidence type="ECO:0000313" key="3">
    <source>
        <dbReference type="EMBL" id="MBS9478462.1"/>
    </source>
</evidence>
<gene>
    <name evidence="3" type="ORF">KIP89_15215</name>
</gene>
<dbReference type="PANTHER" id="PTHR43157:SF31">
    <property type="entry name" value="PHOSPHATIDYLINOSITOL-GLYCAN BIOSYNTHESIS CLASS F PROTEIN"/>
    <property type="match status" value="1"/>
</dbReference>